<accession>A0ABW5NKV3</accession>
<gene>
    <name evidence="1" type="ORF">ACFSQ3_09910</name>
</gene>
<proteinExistence type="predicted"/>
<dbReference type="EMBL" id="JBHUMA010000006">
    <property type="protein sequence ID" value="MFD2599268.1"/>
    <property type="molecule type" value="Genomic_DNA"/>
</dbReference>
<comment type="caution">
    <text evidence="1">The sequence shown here is derived from an EMBL/GenBank/DDBJ whole genome shotgun (WGS) entry which is preliminary data.</text>
</comment>
<sequence length="402" mass="45096">MKVTNISIIICFVLQALFLVSCSKTEYETAKQPYTDVLSVYLSGQNVGNDPLRGVVSKDSIIVYWNPQLTKPENVTPTIQIAKGATISPASGTAVPFNGETTYTVTAENGDSKTYVFKIKTTRETPVFTAVVGNLDYLNVVEGSGWRVVPENQATSGLYLFLLGEYFLTTGNLSDVKVYMQRVHDGFEFDLPIDTATATNTNLRVELPKFSNQQDTGKHRIYVKVGDLVSDSKILFMRAPNLALISGSVTPNFVEENTNVTPGQQLHVKYQYDDKVNGAVTRYYKKDHLHSILLHTRAVERIDTTINPRTGLPQYRYTYRNKTFPIQNFDATENEVKFNIPAEAEEFVGGHISYIQFLYEYINQNGIWTHLSGDMAVQYGQTISMYSQRGTVNYTTIVSAKK</sequence>
<dbReference type="Gene3D" id="2.60.40.2340">
    <property type="match status" value="1"/>
</dbReference>
<dbReference type="PROSITE" id="PS51257">
    <property type="entry name" value="PROKAR_LIPOPROTEIN"/>
    <property type="match status" value="1"/>
</dbReference>
<reference evidence="2" key="1">
    <citation type="journal article" date="2019" name="Int. J. Syst. Evol. Microbiol.">
        <title>The Global Catalogue of Microorganisms (GCM) 10K type strain sequencing project: providing services to taxonomists for standard genome sequencing and annotation.</title>
        <authorList>
            <consortium name="The Broad Institute Genomics Platform"/>
            <consortium name="The Broad Institute Genome Sequencing Center for Infectious Disease"/>
            <person name="Wu L."/>
            <person name="Ma J."/>
        </authorList>
    </citation>
    <scope>NUCLEOTIDE SEQUENCE [LARGE SCALE GENOMIC DNA]</scope>
    <source>
        <strain evidence="2">KCTC 42248</strain>
    </source>
</reference>
<name>A0ABW5NKV3_9SPHI</name>
<evidence type="ECO:0000313" key="2">
    <source>
        <dbReference type="Proteomes" id="UP001597393"/>
    </source>
</evidence>
<protein>
    <recommendedName>
        <fullName evidence="3">DUF5018 domain-containing protein</fullName>
    </recommendedName>
</protein>
<keyword evidence="2" id="KW-1185">Reference proteome</keyword>
<dbReference type="Proteomes" id="UP001597393">
    <property type="component" value="Unassembled WGS sequence"/>
</dbReference>
<evidence type="ECO:0008006" key="3">
    <source>
        <dbReference type="Google" id="ProtNLM"/>
    </source>
</evidence>
<dbReference type="RefSeq" id="WP_380869394.1">
    <property type="nucleotide sequence ID" value="NZ_JBHUMA010000006.1"/>
</dbReference>
<organism evidence="1 2">
    <name type="scientific">Sphingobacterium corticis</name>
    <dbReference type="NCBI Taxonomy" id="1812823"/>
    <lineage>
        <taxon>Bacteria</taxon>
        <taxon>Pseudomonadati</taxon>
        <taxon>Bacteroidota</taxon>
        <taxon>Sphingobacteriia</taxon>
        <taxon>Sphingobacteriales</taxon>
        <taxon>Sphingobacteriaceae</taxon>
        <taxon>Sphingobacterium</taxon>
    </lineage>
</organism>
<evidence type="ECO:0000313" key="1">
    <source>
        <dbReference type="EMBL" id="MFD2599268.1"/>
    </source>
</evidence>